<evidence type="ECO:0000313" key="1">
    <source>
        <dbReference type="EMBL" id="TFD86084.1"/>
    </source>
</evidence>
<evidence type="ECO:0000313" key="2">
    <source>
        <dbReference type="Proteomes" id="UP000297626"/>
    </source>
</evidence>
<keyword evidence="2" id="KW-1185">Reference proteome</keyword>
<name>A0A4R9BK22_9MICO</name>
<gene>
    <name evidence="1" type="ORF">E3T51_13165</name>
</gene>
<comment type="caution">
    <text evidence="1">The sequence shown here is derived from an EMBL/GenBank/DDBJ whole genome shotgun (WGS) entry which is preliminary data.</text>
</comment>
<accession>A0A4R9BK22</accession>
<dbReference type="AlphaFoldDB" id="A0A4R9BK22"/>
<dbReference type="Proteomes" id="UP000297626">
    <property type="component" value="Unassembled WGS sequence"/>
</dbReference>
<sequence length="387" mass="41962">MSFDREAQDLTHPLHVDALRDYRPLGGQVHIAGSARFDGVRVVVSSVSGDNLVVVIGELPINGVQNRDFLDPTYRDSRSPLMVGEVDFSKLDQFWLTRTSTWDVIDENTPLPGLLTTIDGIDFGVADSGGIVSLAGVPQLQLVWLGGGEPQGEGEWLSDGYGAFTRLVRRDQVPGLRHVEWTAIWRDITVKVAGIRGERAHIFVEKGGVPTVEHPEIRHGANAKSGWSAVVGRAELSLRSWTSTERPVGQGAVIGCVGLVRGRTGVVLLPASRDEQVAGIIVRRNLGETVTDDFVIHAMVNGRNAPVEWRAVVAEANVTCPRRIEATVEWRGKRQPLDGLNEPAGVAYLPGHGVPLDEVSTLEYTVGPVALSELPPVDWEISNLRGA</sequence>
<proteinExistence type="predicted"/>
<protein>
    <submittedName>
        <fullName evidence="1">Uncharacterized protein</fullName>
    </submittedName>
</protein>
<organism evidence="1 2">
    <name type="scientific">Cryobacterium serini</name>
    <dbReference type="NCBI Taxonomy" id="1259201"/>
    <lineage>
        <taxon>Bacteria</taxon>
        <taxon>Bacillati</taxon>
        <taxon>Actinomycetota</taxon>
        <taxon>Actinomycetes</taxon>
        <taxon>Micrococcales</taxon>
        <taxon>Microbacteriaceae</taxon>
        <taxon>Cryobacterium</taxon>
    </lineage>
</organism>
<dbReference type="RefSeq" id="WP_134530214.1">
    <property type="nucleotide sequence ID" value="NZ_SOHN01000016.1"/>
</dbReference>
<dbReference type="EMBL" id="SOHN01000016">
    <property type="protein sequence ID" value="TFD86084.1"/>
    <property type="molecule type" value="Genomic_DNA"/>
</dbReference>
<reference evidence="1 2" key="1">
    <citation type="submission" date="2019-03" db="EMBL/GenBank/DDBJ databases">
        <title>Genomics of glacier-inhabiting Cryobacterium strains.</title>
        <authorList>
            <person name="Liu Q."/>
            <person name="Xin Y.-H."/>
        </authorList>
    </citation>
    <scope>NUCLEOTIDE SEQUENCE [LARGE SCALE GENOMIC DNA]</scope>
    <source>
        <strain evidence="1 2">Sr54</strain>
    </source>
</reference>